<feature type="transmembrane region" description="Helical" evidence="16">
    <location>
        <begin position="397"/>
        <end position="422"/>
    </location>
</feature>
<feature type="transmembrane region" description="Helical" evidence="16">
    <location>
        <begin position="304"/>
        <end position="329"/>
    </location>
</feature>
<dbReference type="PANTHER" id="PTHR12989:SF10">
    <property type="entry name" value="DOL-P-GLC:GLC(2)MAN(9)GLCNAC(2)-PP-DOL ALPHA-1,2-GLUCOSYLTRANSFERASE-RELATED"/>
    <property type="match status" value="1"/>
</dbReference>
<keyword evidence="6" id="KW-0328">Glycosyltransferase</keyword>
<dbReference type="AlphaFoldDB" id="A0A4S3JQ51"/>
<evidence type="ECO:0000256" key="3">
    <source>
        <dbReference type="ARBA" id="ARBA00010600"/>
    </source>
</evidence>
<dbReference type="Pfam" id="PF04922">
    <property type="entry name" value="DIE2_ALG10"/>
    <property type="match status" value="1"/>
</dbReference>
<keyword evidence="7 17" id="KW-0808">Transferase</keyword>
<sequence length="604" mass="68770">MNSAKPESDLARAARYAVPFILVLIPIWMSRINAVVPEPYLDEVFHVPQAQAYWRHRWTHWDPKITTPPGLYLWSYVLCAGILALRGSPMELDPEALRSTNVVAGAVVLPLRLQTLLDTLRKQRNTRPAGAWLSHTVLNICLFPPLFFFCGLYYTDVLALLAVIEVYNWDLKRSSTITTILSRHIVFLVLGLVALTFRQTNIFWVSVFLGGLQVVRALNRSVSNAGKGSKKELYDPLVSEASFTDYFRTSFFLASAALGNLGAVFLAVIPYLVILAAFGGFVVWNNGVVLGHKEFHSAELHLAQMLYIWPYILFFSWPILVTPILNIVLPKSWLPKVLDYGFSEKQRKLPKFWTALVVIPVMLAVVHFNTIVHPFTLADNRHYVFYVFRLLLRTHPAVRYAATVVYFICGWAAISAFGFSIIPSAPQLISVPPSAPQSPTKKVPKETGPKQKPDRKLKTTKKTAPVSSKPQPQPISPEAYAKIQEHILRRQKQQQNAPRVSFVLVWLAATALSLVTAPLVEPRYLIIPWVMWRLHVPPQVKLLKYRQKRPRDAKEVLSEEIATNFPLFLETIWFLLINGVMGYMFLYQGFEWPQEPGKVQRFMW</sequence>
<evidence type="ECO:0000256" key="16">
    <source>
        <dbReference type="SAM" id="Phobius"/>
    </source>
</evidence>
<comment type="caution">
    <text evidence="18">The sequence shown here is derived from an EMBL/GenBank/DDBJ whole genome shotgun (WGS) entry which is preliminary data.</text>
</comment>
<evidence type="ECO:0000256" key="5">
    <source>
        <dbReference type="ARBA" id="ARBA00018512"/>
    </source>
</evidence>
<evidence type="ECO:0000256" key="14">
    <source>
        <dbReference type="ARBA" id="ARBA00048064"/>
    </source>
</evidence>
<reference evidence="18 19" key="1">
    <citation type="submission" date="2019-03" db="EMBL/GenBank/DDBJ databases">
        <title>The genome sequence of a newly discovered highly antifungal drug resistant Aspergillus species, Aspergillus tanneri NIH 1004.</title>
        <authorList>
            <person name="Mounaud S."/>
            <person name="Singh I."/>
            <person name="Joardar V."/>
            <person name="Pakala S."/>
            <person name="Pakala S."/>
            <person name="Venepally P."/>
            <person name="Hoover J."/>
            <person name="Nierman W."/>
            <person name="Chung J."/>
            <person name="Losada L."/>
        </authorList>
    </citation>
    <scope>NUCLEOTIDE SEQUENCE [LARGE SCALE GENOMIC DNA]</scope>
    <source>
        <strain evidence="18 19">NIH1004</strain>
    </source>
</reference>
<keyword evidence="9" id="KW-0256">Endoplasmic reticulum</keyword>
<feature type="transmembrane region" description="Helical" evidence="16">
    <location>
        <begin position="251"/>
        <end position="284"/>
    </location>
</feature>
<dbReference type="PANTHER" id="PTHR12989">
    <property type="entry name" value="ALPHA-1,2-GLUCOSYLTRANSFERASE ALG10"/>
    <property type="match status" value="1"/>
</dbReference>
<feature type="transmembrane region" description="Helical" evidence="16">
    <location>
        <begin position="352"/>
        <end position="377"/>
    </location>
</feature>
<reference evidence="17 20" key="2">
    <citation type="submission" date="2019-08" db="EMBL/GenBank/DDBJ databases">
        <title>The genome sequence of a newly discovered highly antifungal drug resistant Aspergillus species, Aspergillus tanneri NIH 1004.</title>
        <authorList>
            <person name="Mounaud S."/>
            <person name="Singh I."/>
            <person name="Joardar V."/>
            <person name="Pakala S."/>
            <person name="Pakala S."/>
            <person name="Venepally P."/>
            <person name="Chung J.K."/>
            <person name="Losada L."/>
            <person name="Nierman W.C."/>
        </authorList>
    </citation>
    <scope>NUCLEOTIDE SEQUENCE [LARGE SCALE GENOMIC DNA]</scope>
    <source>
        <strain evidence="17 20">NIH1004</strain>
    </source>
</reference>
<evidence type="ECO:0000256" key="15">
    <source>
        <dbReference type="SAM" id="MobiDB-lite"/>
    </source>
</evidence>
<dbReference type="EMBL" id="SOSA01000064">
    <property type="protein sequence ID" value="THC97782.1"/>
    <property type="molecule type" value="Genomic_DNA"/>
</dbReference>
<evidence type="ECO:0000256" key="6">
    <source>
        <dbReference type="ARBA" id="ARBA00022676"/>
    </source>
</evidence>
<feature type="transmembrane region" description="Helical" evidence="16">
    <location>
        <begin position="564"/>
        <end position="586"/>
    </location>
</feature>
<gene>
    <name evidence="17" type="primary">ALG10</name>
    <name evidence="17" type="ORF">ATNIH1004_003303</name>
    <name evidence="18" type="ORF">EYZ11_002764</name>
</gene>
<feature type="transmembrane region" description="Helical" evidence="16">
    <location>
        <begin position="500"/>
        <end position="520"/>
    </location>
</feature>
<dbReference type="GeneID" id="54326005"/>
<feature type="compositionally biased region" description="Basic and acidic residues" evidence="15">
    <location>
        <begin position="443"/>
        <end position="457"/>
    </location>
</feature>
<evidence type="ECO:0000313" key="20">
    <source>
        <dbReference type="Proteomes" id="UP000324241"/>
    </source>
</evidence>
<dbReference type="UniPathway" id="UPA00378"/>
<comment type="subcellular location">
    <subcellularLocation>
        <location evidence="1">Endoplasmic reticulum membrane</location>
        <topology evidence="1">Multi-pass membrane protein</topology>
    </subcellularLocation>
</comment>
<evidence type="ECO:0000256" key="4">
    <source>
        <dbReference type="ARBA" id="ARBA00011967"/>
    </source>
</evidence>
<comment type="catalytic activity">
    <reaction evidence="14">
        <text>an alpha-D-Glc-(1-&gt;3)-alpha-D-Glc-(1-&gt;3)-alpha-D-Man-(1-&gt;2)-alpha-D-Man-(1-&gt;2)-alpha-D-Man-(1-&gt;3)-[alpha-D-Man-(1-&gt;2)-alpha-D-Man-(1-&gt;3)-[alpha-D-Man-(1-&gt;2)-alpha-D-Man-(1-&gt;6)]-alpha-D-Man-(1-&gt;6)]-beta-D-Man-(1-&gt;4)-beta-D-GlcNAc-(1-&gt;4)-alpha-D-GlcNAc-diphospho-di-trans,poly-cis-dolichol + a di-trans,poly-cis-dolichyl beta-D-glucosyl phosphate = a alpha-D-Glc-(1-&gt;2)-alpha-D-Glc-(1-&gt;3)-alpha-D-Glc-(1-&gt;3)-alpha-D-Man-(1-&gt;2)-alpha-D-Man-(1-&gt;2)-alpha-D-Man-(1-&gt;3)-[alpha-D-Man-(1-&gt;2)-alpha-D-Man-(1-&gt;3)-[alpha-D-Man-(1-&gt;2)-alpha-D-Man-(1-&gt;6)]-alpha-D-Man-(1-&gt;6)]-beta-D-Man-(1-&gt;4)-beta-D-GlcNAc-(1-&gt;4)-alpha-D-GlcNAc-diphospho-di-trans,poly-cis-dolichol + a di-trans,poly-cis-dolichyl phosphate + H(+)</text>
        <dbReference type="Rhea" id="RHEA:29543"/>
        <dbReference type="Rhea" id="RHEA-COMP:19498"/>
        <dbReference type="Rhea" id="RHEA-COMP:19502"/>
        <dbReference type="Rhea" id="RHEA-COMP:19512"/>
        <dbReference type="Rhea" id="RHEA-COMP:19522"/>
        <dbReference type="ChEBI" id="CHEBI:15378"/>
        <dbReference type="ChEBI" id="CHEBI:57525"/>
        <dbReference type="ChEBI" id="CHEBI:57683"/>
        <dbReference type="ChEBI" id="CHEBI:132522"/>
        <dbReference type="ChEBI" id="CHEBI:132523"/>
        <dbReference type="EC" id="2.4.1.256"/>
    </reaction>
    <physiologicalReaction direction="left-to-right" evidence="14">
        <dbReference type="Rhea" id="RHEA:29544"/>
    </physiologicalReaction>
</comment>
<proteinExistence type="inferred from homology"/>
<evidence type="ECO:0000256" key="7">
    <source>
        <dbReference type="ARBA" id="ARBA00022679"/>
    </source>
</evidence>
<evidence type="ECO:0000313" key="18">
    <source>
        <dbReference type="EMBL" id="THC97782.1"/>
    </source>
</evidence>
<dbReference type="EC" id="2.4.1.256" evidence="4"/>
<evidence type="ECO:0000256" key="2">
    <source>
        <dbReference type="ARBA" id="ARBA00004922"/>
    </source>
</evidence>
<evidence type="ECO:0000256" key="10">
    <source>
        <dbReference type="ARBA" id="ARBA00022989"/>
    </source>
</evidence>
<feature type="transmembrane region" description="Helical" evidence="16">
    <location>
        <begin position="12"/>
        <end position="29"/>
    </location>
</feature>
<evidence type="ECO:0000256" key="13">
    <source>
        <dbReference type="ARBA" id="ARBA00044727"/>
    </source>
</evidence>
<evidence type="ECO:0000256" key="9">
    <source>
        <dbReference type="ARBA" id="ARBA00022824"/>
    </source>
</evidence>
<keyword evidence="8 16" id="KW-0812">Transmembrane</keyword>
<dbReference type="VEuPathDB" id="FungiDB:EYZ11_002764"/>
<comment type="similarity">
    <text evidence="3">Belongs to the ALG10 glucosyltransferase family.</text>
</comment>
<name>A0A4S3JQ51_9EURO</name>
<keyword evidence="10 16" id="KW-1133">Transmembrane helix</keyword>
<protein>
    <recommendedName>
        <fullName evidence="5">Dol-P-Glc:Glc(2)Man(9)GlcNAc(2)-PP-Dol alpha-1,2-glucosyltransferase</fullName>
        <ecNumber evidence="4">2.4.1.256</ecNumber>
    </recommendedName>
    <alternativeName>
        <fullName evidence="12">Asparagine-linked glycosylation protein 10</fullName>
    </alternativeName>
</protein>
<keyword evidence="19" id="KW-1185">Reference proteome</keyword>
<evidence type="ECO:0000256" key="11">
    <source>
        <dbReference type="ARBA" id="ARBA00023136"/>
    </source>
</evidence>
<dbReference type="STRING" id="1220188.A0A4S3JQ51"/>
<dbReference type="GO" id="GO:0005789">
    <property type="term" value="C:endoplasmic reticulum membrane"/>
    <property type="evidence" value="ECO:0007669"/>
    <property type="project" value="UniProtKB-SubCell"/>
</dbReference>
<dbReference type="RefSeq" id="XP_033429977.1">
    <property type="nucleotide sequence ID" value="XM_033567982.1"/>
</dbReference>
<evidence type="ECO:0000256" key="12">
    <source>
        <dbReference type="ARBA" id="ARBA00032069"/>
    </source>
</evidence>
<dbReference type="GO" id="GO:0006488">
    <property type="term" value="P:dolichol-linked oligosaccharide biosynthetic process"/>
    <property type="evidence" value="ECO:0007669"/>
    <property type="project" value="InterPro"/>
</dbReference>
<keyword evidence="11 16" id="KW-0472">Membrane</keyword>
<dbReference type="EMBL" id="QUQM01000001">
    <property type="protein sequence ID" value="KAA8650616.1"/>
    <property type="molecule type" value="Genomic_DNA"/>
</dbReference>
<dbReference type="Proteomes" id="UP000324241">
    <property type="component" value="Unassembled WGS sequence"/>
</dbReference>
<comment type="function">
    <text evidence="13">Dol-P-Glc:Glc(2)Man(9)GlcNAc(2)-PP-Dol alpha-1,2-glucosyltransferase that operates in the biosynthetic pathway of dolichol-linked oligosaccharides, the glycan precursors employed in protein asparagine (N)-glycosylation. The assembly of dolichol-linked oligosaccharides begins on the cytosolic side of the endoplasmic reticulum membrane and finishes in its lumen. The sequential addition of sugars to dolichol pyrophosphate produces dolichol-linked oligosaccharides containing fourteen sugars, including two GlcNAcs, nine mannoses and three glucoses. Once assembled, the oligosaccharide is transferred from the lipid to nascent proteins by oligosaccharyltransferases. In the lumen of the endoplasmic reticulum, adds the third and last glucose residue from dolichyl phosphate glucose (Dol-P-Glc) onto the lipid-linked oligosaccharide intermediate Glc(2)Man(9)GlcNAc(2)-PP-Dol to produce Glc(3)Man(9)GlcNAc(2)-PP-Dol.</text>
</comment>
<evidence type="ECO:0000313" key="19">
    <source>
        <dbReference type="Proteomes" id="UP000308092"/>
    </source>
</evidence>
<evidence type="ECO:0000313" key="17">
    <source>
        <dbReference type="EMBL" id="KAA8650616.1"/>
    </source>
</evidence>
<comment type="pathway">
    <text evidence="2">Protein modification; protein glycosylation.</text>
</comment>
<dbReference type="InterPro" id="IPR016900">
    <property type="entry name" value="Alg10"/>
</dbReference>
<dbReference type="Proteomes" id="UP000308092">
    <property type="component" value="Unassembled WGS sequence"/>
</dbReference>
<evidence type="ECO:0000256" key="8">
    <source>
        <dbReference type="ARBA" id="ARBA00022692"/>
    </source>
</evidence>
<dbReference type="GO" id="GO:0106073">
    <property type="term" value="F:dolichyl pyrophosphate Glc2Man9GlcNAc2 alpha-1,2-glucosyltransferase activity"/>
    <property type="evidence" value="ECO:0007669"/>
    <property type="project" value="UniProtKB-EC"/>
</dbReference>
<feature type="transmembrane region" description="Helical" evidence="16">
    <location>
        <begin position="137"/>
        <end position="164"/>
    </location>
</feature>
<evidence type="ECO:0000256" key="1">
    <source>
        <dbReference type="ARBA" id="ARBA00004477"/>
    </source>
</evidence>
<feature type="region of interest" description="Disordered" evidence="15">
    <location>
        <begin position="432"/>
        <end position="475"/>
    </location>
</feature>
<dbReference type="OrthoDB" id="4769at2759"/>
<accession>A0A4S3JQ51</accession>
<organism evidence="18 19">
    <name type="scientific">Aspergillus tanneri</name>
    <dbReference type="NCBI Taxonomy" id="1220188"/>
    <lineage>
        <taxon>Eukaryota</taxon>
        <taxon>Fungi</taxon>
        <taxon>Dikarya</taxon>
        <taxon>Ascomycota</taxon>
        <taxon>Pezizomycotina</taxon>
        <taxon>Eurotiomycetes</taxon>
        <taxon>Eurotiomycetidae</taxon>
        <taxon>Eurotiales</taxon>
        <taxon>Aspergillaceae</taxon>
        <taxon>Aspergillus</taxon>
        <taxon>Aspergillus subgen. Circumdati</taxon>
    </lineage>
</organism>